<organism evidence="12 13">
    <name type="scientific">Paraburkholderia dipogonis</name>
    <dbReference type="NCBI Taxonomy" id="1211383"/>
    <lineage>
        <taxon>Bacteria</taxon>
        <taxon>Pseudomonadati</taxon>
        <taxon>Pseudomonadota</taxon>
        <taxon>Betaproteobacteria</taxon>
        <taxon>Burkholderiales</taxon>
        <taxon>Burkholderiaceae</taxon>
        <taxon>Paraburkholderia</taxon>
    </lineage>
</organism>
<evidence type="ECO:0000256" key="10">
    <source>
        <dbReference type="ARBA" id="ARBA00023237"/>
    </source>
</evidence>
<dbReference type="InterPro" id="IPR001702">
    <property type="entry name" value="Porin_Gram-ve"/>
</dbReference>
<dbReference type="SUPFAM" id="SSF56935">
    <property type="entry name" value="Porins"/>
    <property type="match status" value="1"/>
</dbReference>
<dbReference type="GO" id="GO:0034220">
    <property type="term" value="P:monoatomic ion transmembrane transport"/>
    <property type="evidence" value="ECO:0007669"/>
    <property type="project" value="InterPro"/>
</dbReference>
<comment type="subcellular location">
    <subcellularLocation>
        <location evidence="1">Cell outer membrane</location>
        <topology evidence="1">Multi-pass membrane protein</topology>
    </subcellularLocation>
</comment>
<dbReference type="GO" id="GO:0046930">
    <property type="term" value="C:pore complex"/>
    <property type="evidence" value="ECO:0007669"/>
    <property type="project" value="UniProtKB-KW"/>
</dbReference>
<keyword evidence="9" id="KW-0472">Membrane</keyword>
<name>A0A4Y8MWI7_9BURK</name>
<evidence type="ECO:0000313" key="13">
    <source>
        <dbReference type="Proteomes" id="UP000297385"/>
    </source>
</evidence>
<keyword evidence="4" id="KW-1134">Transmembrane beta strand</keyword>
<feature type="domain" description="Porin" evidence="11">
    <location>
        <begin position="20"/>
        <end position="329"/>
    </location>
</feature>
<evidence type="ECO:0000256" key="1">
    <source>
        <dbReference type="ARBA" id="ARBA00004571"/>
    </source>
</evidence>
<evidence type="ECO:0000256" key="8">
    <source>
        <dbReference type="ARBA" id="ARBA00023114"/>
    </source>
</evidence>
<proteinExistence type="predicted"/>
<comment type="subunit">
    <text evidence="2">Homotrimer.</text>
</comment>
<evidence type="ECO:0000313" key="12">
    <source>
        <dbReference type="EMBL" id="TFE41906.1"/>
    </source>
</evidence>
<dbReference type="PRINTS" id="PR00182">
    <property type="entry name" value="ECOLNEIPORIN"/>
</dbReference>
<evidence type="ECO:0000259" key="11">
    <source>
        <dbReference type="Pfam" id="PF13609"/>
    </source>
</evidence>
<keyword evidence="6" id="KW-0732">Signal</keyword>
<comment type="caution">
    <text evidence="12">The sequence shown here is derived from an EMBL/GenBank/DDBJ whole genome shotgun (WGS) entry which is preliminary data.</text>
</comment>
<evidence type="ECO:0000256" key="7">
    <source>
        <dbReference type="ARBA" id="ARBA00023065"/>
    </source>
</evidence>
<dbReference type="Gene3D" id="2.40.160.10">
    <property type="entry name" value="Porin"/>
    <property type="match status" value="1"/>
</dbReference>
<keyword evidence="3" id="KW-0813">Transport</keyword>
<keyword evidence="7" id="KW-0406">Ion transport</keyword>
<evidence type="ECO:0000256" key="6">
    <source>
        <dbReference type="ARBA" id="ARBA00022729"/>
    </source>
</evidence>
<sequence length="360" mass="37188">MKLNHRIGAGVVAGILSSGAGTLAHAQSSVTLYGIVDTAILYTSKTSNMATGNNSGHQFSMITGGVIPSFFGFKGTEDLGGGWKAIFALESGYSGADGALANSNGNFFGRQAWVGASGAFGTFKAGLQESPFVHSLILLDPRDASYFGSGAPIVIGDVLATSVYNSNAISYTSPTLAGLQGSVMFAFGGAAGDFQAGRQYSASVEYRNGPFLVGASMYSGNSGGTAASTPVPSTVPFVGRAIGGSYHLSNLTLRVLFFSTKVAGKFDSRTYSGGFSYLMTPATNVDAGVYYTSDGNDTRNHSIMAATGLTYYLSKATSLYTQFGYVDNHGRMNTGLSLNGALYGVSGSTFGANVGIRHIF</sequence>
<keyword evidence="5" id="KW-0812">Transmembrane</keyword>
<dbReference type="AlphaFoldDB" id="A0A4Y8MWI7"/>
<evidence type="ECO:0000256" key="3">
    <source>
        <dbReference type="ARBA" id="ARBA00022448"/>
    </source>
</evidence>
<evidence type="ECO:0000256" key="4">
    <source>
        <dbReference type="ARBA" id="ARBA00022452"/>
    </source>
</evidence>
<dbReference type="GO" id="GO:0015288">
    <property type="term" value="F:porin activity"/>
    <property type="evidence" value="ECO:0007669"/>
    <property type="project" value="UniProtKB-KW"/>
</dbReference>
<dbReference type="InterPro" id="IPR023614">
    <property type="entry name" value="Porin_dom_sf"/>
</dbReference>
<dbReference type="GO" id="GO:0009279">
    <property type="term" value="C:cell outer membrane"/>
    <property type="evidence" value="ECO:0007669"/>
    <property type="project" value="UniProtKB-SubCell"/>
</dbReference>
<keyword evidence="8" id="KW-0626">Porin</keyword>
<dbReference type="CDD" id="cd00342">
    <property type="entry name" value="gram_neg_porins"/>
    <property type="match status" value="1"/>
</dbReference>
<dbReference type="PANTHER" id="PTHR34501:SF9">
    <property type="entry name" value="MAJOR OUTER MEMBRANE PROTEIN P.IA"/>
    <property type="match status" value="1"/>
</dbReference>
<dbReference type="RefSeq" id="WP_134465183.1">
    <property type="nucleotide sequence ID" value="NZ_JBHMFL010000064.1"/>
</dbReference>
<dbReference type="InterPro" id="IPR050298">
    <property type="entry name" value="Gram-neg_bact_OMP"/>
</dbReference>
<gene>
    <name evidence="12" type="ORF">E2553_35310</name>
</gene>
<evidence type="ECO:0000256" key="2">
    <source>
        <dbReference type="ARBA" id="ARBA00011233"/>
    </source>
</evidence>
<reference evidence="12 13" key="1">
    <citation type="submission" date="2019-03" db="EMBL/GenBank/DDBJ databases">
        <title>Complete Genome Sequence of Paraburkholderia dipogonis ICMP 19430T, a Nitrogen-fixing Symbiont of the South African Invasive Legume Dipogon lignosus in New Zealand.</title>
        <authorList>
            <person name="De Meyer S.E."/>
        </authorList>
    </citation>
    <scope>NUCLEOTIDE SEQUENCE [LARGE SCALE GENOMIC DNA]</scope>
    <source>
        <strain evidence="12 13">ICMP 19430</strain>
    </source>
</reference>
<dbReference type="InterPro" id="IPR033900">
    <property type="entry name" value="Gram_neg_porin_domain"/>
</dbReference>
<accession>A0A4Y8MWI7</accession>
<dbReference type="PANTHER" id="PTHR34501">
    <property type="entry name" value="PROTEIN YDDL-RELATED"/>
    <property type="match status" value="1"/>
</dbReference>
<dbReference type="Proteomes" id="UP000297385">
    <property type="component" value="Unassembled WGS sequence"/>
</dbReference>
<protein>
    <submittedName>
        <fullName evidence="12">Porin</fullName>
    </submittedName>
</protein>
<keyword evidence="10" id="KW-0998">Cell outer membrane</keyword>
<dbReference type="InterPro" id="IPR002299">
    <property type="entry name" value="Porin_Neis"/>
</dbReference>
<dbReference type="Pfam" id="PF13609">
    <property type="entry name" value="Porin_4"/>
    <property type="match status" value="1"/>
</dbReference>
<dbReference type="GeneID" id="97310980"/>
<evidence type="ECO:0000256" key="5">
    <source>
        <dbReference type="ARBA" id="ARBA00022692"/>
    </source>
</evidence>
<dbReference type="PRINTS" id="PR00184">
    <property type="entry name" value="NEISSPPORIN"/>
</dbReference>
<evidence type="ECO:0000256" key="9">
    <source>
        <dbReference type="ARBA" id="ARBA00023136"/>
    </source>
</evidence>
<dbReference type="EMBL" id="SNVI01000002">
    <property type="protein sequence ID" value="TFE41906.1"/>
    <property type="molecule type" value="Genomic_DNA"/>
</dbReference>